<reference evidence="2 3" key="1">
    <citation type="journal article" date="2020" name="Int. J. Syst. Evol. Microbiol.">
        <title>Novel acetic acid bacteria from cider fermentations: Acetobacter conturbans sp. nov. and Acetobacter fallax sp. nov.</title>
        <authorList>
            <person name="Sombolestani A.S."/>
            <person name="Cleenwerck I."/>
            <person name="Cnockaert M."/>
            <person name="Borremans W."/>
            <person name="Wieme A.D."/>
            <person name="De Vuyst L."/>
            <person name="Vandamme P."/>
        </authorList>
    </citation>
    <scope>NUCLEOTIDE SEQUENCE [LARGE SCALE GENOMIC DNA]</scope>
    <source>
        <strain evidence="2 3">LMG 30640</strain>
    </source>
</reference>
<evidence type="ECO:0000256" key="1">
    <source>
        <dbReference type="SAM" id="MobiDB-lite"/>
    </source>
</evidence>
<keyword evidence="3" id="KW-1185">Reference proteome</keyword>
<evidence type="ECO:0000313" key="2">
    <source>
        <dbReference type="EMBL" id="NHN83294.1"/>
    </source>
</evidence>
<dbReference type="PANTHER" id="PTHR37953">
    <property type="entry name" value="UPF0127 PROTEIN MJ1496"/>
    <property type="match status" value="1"/>
</dbReference>
<organism evidence="2 3">
    <name type="scientific">Acetobacter musti</name>
    <dbReference type="NCBI Taxonomy" id="864732"/>
    <lineage>
        <taxon>Bacteria</taxon>
        <taxon>Pseudomonadati</taxon>
        <taxon>Pseudomonadota</taxon>
        <taxon>Alphaproteobacteria</taxon>
        <taxon>Acetobacterales</taxon>
        <taxon>Acetobacteraceae</taxon>
        <taxon>Acetobacter</taxon>
    </lineage>
</organism>
<dbReference type="InterPro" id="IPR003795">
    <property type="entry name" value="DUF192"/>
</dbReference>
<sequence length="140" mass="15353">MGEQSSVAQPELVHEPLSIRSGNGTHQFSIEVAKTPKEQEIGEMFRTNIPADRGMLFVWPYPQQSDMWMKNTLSSLDIVFIGSDHRIQSIVEDTVPESLAHVSSHGPVIATLELRGGETARLGISVGDTVSVPSLDKRKS</sequence>
<name>A0ABX0JIR0_9PROT</name>
<dbReference type="Gene3D" id="2.60.120.1140">
    <property type="entry name" value="Protein of unknown function DUF192"/>
    <property type="match status" value="1"/>
</dbReference>
<dbReference type="InterPro" id="IPR038695">
    <property type="entry name" value="Saro_0823-like_sf"/>
</dbReference>
<gene>
    <name evidence="2" type="ORF">GOB93_01385</name>
</gene>
<dbReference type="Pfam" id="PF02643">
    <property type="entry name" value="DUF192"/>
    <property type="match status" value="1"/>
</dbReference>
<accession>A0ABX0JIR0</accession>
<dbReference type="Proteomes" id="UP000635278">
    <property type="component" value="Unassembled WGS sequence"/>
</dbReference>
<feature type="region of interest" description="Disordered" evidence="1">
    <location>
        <begin position="1"/>
        <end position="24"/>
    </location>
</feature>
<comment type="caution">
    <text evidence="2">The sequence shown here is derived from an EMBL/GenBank/DDBJ whole genome shotgun (WGS) entry which is preliminary data.</text>
</comment>
<dbReference type="PANTHER" id="PTHR37953:SF1">
    <property type="entry name" value="UPF0127 PROTEIN MJ1496"/>
    <property type="match status" value="1"/>
</dbReference>
<dbReference type="EMBL" id="WOTB01000001">
    <property type="protein sequence ID" value="NHN83294.1"/>
    <property type="molecule type" value="Genomic_DNA"/>
</dbReference>
<proteinExistence type="predicted"/>
<protein>
    <submittedName>
        <fullName evidence="2">DUF192 domain-containing protein</fullName>
    </submittedName>
</protein>
<evidence type="ECO:0000313" key="3">
    <source>
        <dbReference type="Proteomes" id="UP000635278"/>
    </source>
</evidence>